<keyword evidence="2" id="KW-1185">Reference proteome</keyword>
<evidence type="ECO:0000313" key="2">
    <source>
        <dbReference type="Proteomes" id="UP001458880"/>
    </source>
</evidence>
<dbReference type="Pfam" id="PF14223">
    <property type="entry name" value="Retrotran_gag_2"/>
    <property type="match status" value="1"/>
</dbReference>
<protein>
    <submittedName>
        <fullName evidence="1">Uncharacterized protein</fullName>
    </submittedName>
</protein>
<dbReference type="Proteomes" id="UP001458880">
    <property type="component" value="Unassembled WGS sequence"/>
</dbReference>
<organism evidence="1 2">
    <name type="scientific">Popillia japonica</name>
    <name type="common">Japanese beetle</name>
    <dbReference type="NCBI Taxonomy" id="7064"/>
    <lineage>
        <taxon>Eukaryota</taxon>
        <taxon>Metazoa</taxon>
        <taxon>Ecdysozoa</taxon>
        <taxon>Arthropoda</taxon>
        <taxon>Hexapoda</taxon>
        <taxon>Insecta</taxon>
        <taxon>Pterygota</taxon>
        <taxon>Neoptera</taxon>
        <taxon>Endopterygota</taxon>
        <taxon>Coleoptera</taxon>
        <taxon>Polyphaga</taxon>
        <taxon>Scarabaeiformia</taxon>
        <taxon>Scarabaeidae</taxon>
        <taxon>Rutelinae</taxon>
        <taxon>Popillia</taxon>
    </lineage>
</organism>
<gene>
    <name evidence="1" type="ORF">QE152_g10705</name>
</gene>
<evidence type="ECO:0000313" key="1">
    <source>
        <dbReference type="EMBL" id="KAK9737422.1"/>
    </source>
</evidence>
<dbReference type="AlphaFoldDB" id="A0AAW1LTS8"/>
<accession>A0AAW1LTS8</accession>
<dbReference type="EMBL" id="JASPKY010000100">
    <property type="protein sequence ID" value="KAK9737422.1"/>
    <property type="molecule type" value="Genomic_DNA"/>
</dbReference>
<name>A0AAW1LTS8_POPJA</name>
<comment type="caution">
    <text evidence="1">The sequence shown here is derived from an EMBL/GenBank/DDBJ whole genome shotgun (WGS) entry which is preliminary data.</text>
</comment>
<proteinExistence type="predicted"/>
<reference evidence="1 2" key="1">
    <citation type="journal article" date="2024" name="BMC Genomics">
        <title>De novo assembly and annotation of Popillia japonica's genome with initial clues to its potential as an invasive pest.</title>
        <authorList>
            <person name="Cucini C."/>
            <person name="Boschi S."/>
            <person name="Funari R."/>
            <person name="Cardaioli E."/>
            <person name="Iannotti N."/>
            <person name="Marturano G."/>
            <person name="Paoli F."/>
            <person name="Bruttini M."/>
            <person name="Carapelli A."/>
            <person name="Frati F."/>
            <person name="Nardi F."/>
        </authorList>
    </citation>
    <scope>NUCLEOTIDE SEQUENCE [LARGE SCALE GENOMIC DNA]</scope>
    <source>
        <strain evidence="1">DMR45628</strain>
    </source>
</reference>
<sequence>MLEEVFERKSVFSRLNMKKKLLMLKYDSNKKLQDHFMEYDKLINSIESSGPKMELCDKVCHLLLSMPEEYDNVITALETMNNEKELTVEFIKARLLDAELKLKNKDIKLEKTEMDFSAQRTQKCFKCGKPGHKAYRNVLNVENQVIRHISVNKFGETIQEGEVLIEEEVTVEADLETIAGK</sequence>